<reference evidence="4" key="4">
    <citation type="journal article" date="2008" name="Nucleic Acids Res.">
        <title>The rice annotation project database (RAP-DB): 2008 update.</title>
        <authorList>
            <consortium name="The rice annotation project (RAP)"/>
        </authorList>
    </citation>
    <scope>GENOME REANNOTATION</scope>
    <source>
        <strain evidence="4">cv. Nipponbare</strain>
    </source>
</reference>
<feature type="compositionally biased region" description="Basic and acidic residues" evidence="1">
    <location>
        <begin position="1"/>
        <end position="12"/>
    </location>
</feature>
<feature type="compositionally biased region" description="Basic residues" evidence="1">
    <location>
        <begin position="13"/>
        <end position="22"/>
    </location>
</feature>
<feature type="compositionally biased region" description="Basic residues" evidence="1">
    <location>
        <begin position="134"/>
        <end position="153"/>
    </location>
</feature>
<dbReference type="EMBL" id="AP005748">
    <property type="protein sequence ID" value="BAD62091.1"/>
    <property type="molecule type" value="Genomic_DNA"/>
</dbReference>
<feature type="compositionally biased region" description="Basic and acidic residues" evidence="1">
    <location>
        <begin position="344"/>
        <end position="357"/>
    </location>
</feature>
<reference evidence="4" key="3">
    <citation type="journal article" date="2005" name="Nature">
        <title>The map-based sequence of the rice genome.</title>
        <authorList>
            <consortium name="International rice genome sequencing project (IRGSP)"/>
            <person name="Matsumoto T."/>
            <person name="Wu J."/>
            <person name="Kanamori H."/>
            <person name="Katayose Y."/>
            <person name="Fujisawa M."/>
            <person name="Namiki N."/>
            <person name="Mizuno H."/>
            <person name="Yamamoto K."/>
            <person name="Antonio B.A."/>
            <person name="Baba T."/>
            <person name="Sakata K."/>
            <person name="Nagamura Y."/>
            <person name="Aoki H."/>
            <person name="Arikawa K."/>
            <person name="Arita K."/>
            <person name="Bito T."/>
            <person name="Chiden Y."/>
            <person name="Fujitsuka N."/>
            <person name="Fukunaka R."/>
            <person name="Hamada M."/>
            <person name="Harada C."/>
            <person name="Hayashi A."/>
            <person name="Hijishita S."/>
            <person name="Honda M."/>
            <person name="Hosokawa S."/>
            <person name="Ichikawa Y."/>
            <person name="Idonuma A."/>
            <person name="Iijima M."/>
            <person name="Ikeda M."/>
            <person name="Ikeno M."/>
            <person name="Ito K."/>
            <person name="Ito S."/>
            <person name="Ito T."/>
            <person name="Ito Y."/>
            <person name="Ito Y."/>
            <person name="Iwabuchi A."/>
            <person name="Kamiya K."/>
            <person name="Karasawa W."/>
            <person name="Kurita K."/>
            <person name="Katagiri S."/>
            <person name="Kikuta A."/>
            <person name="Kobayashi H."/>
            <person name="Kobayashi N."/>
            <person name="Machita K."/>
            <person name="Maehara T."/>
            <person name="Masukawa M."/>
            <person name="Mizubayashi T."/>
            <person name="Mukai Y."/>
            <person name="Nagasaki H."/>
            <person name="Nagata Y."/>
            <person name="Naito S."/>
            <person name="Nakashima M."/>
            <person name="Nakama Y."/>
            <person name="Nakamichi Y."/>
            <person name="Nakamura M."/>
            <person name="Meguro A."/>
            <person name="Negishi M."/>
            <person name="Ohta I."/>
            <person name="Ohta T."/>
            <person name="Okamoto M."/>
            <person name="Ono N."/>
            <person name="Saji S."/>
            <person name="Sakaguchi M."/>
            <person name="Sakai K."/>
            <person name="Shibata M."/>
            <person name="Shimokawa T."/>
            <person name="Song J."/>
            <person name="Takazaki Y."/>
            <person name="Terasawa K."/>
            <person name="Tsugane M."/>
            <person name="Tsuji K."/>
            <person name="Ueda S."/>
            <person name="Waki K."/>
            <person name="Yamagata H."/>
            <person name="Yamamoto M."/>
            <person name="Yamamoto S."/>
            <person name="Yamane H."/>
            <person name="Yoshiki S."/>
            <person name="Yoshihara R."/>
            <person name="Yukawa K."/>
            <person name="Zhong H."/>
            <person name="Yano M."/>
            <person name="Yuan Q."/>
            <person name="Ouyang S."/>
            <person name="Liu J."/>
            <person name="Jones K.M."/>
            <person name="Gansberger K."/>
            <person name="Moffat K."/>
            <person name="Hill J."/>
            <person name="Bera J."/>
            <person name="Fadrosh D."/>
            <person name="Jin S."/>
            <person name="Johri S."/>
            <person name="Kim M."/>
            <person name="Overton L."/>
            <person name="Reardon M."/>
            <person name="Tsitrin T."/>
            <person name="Vuong H."/>
            <person name="Weaver B."/>
            <person name="Ciecko A."/>
            <person name="Tallon L."/>
            <person name="Jackson J."/>
            <person name="Pai G."/>
            <person name="Aken S.V."/>
            <person name="Utterback T."/>
            <person name="Reidmuller S."/>
            <person name="Feldblyum T."/>
            <person name="Hsiao J."/>
            <person name="Zismann V."/>
            <person name="Iobst S."/>
            <person name="de Vazeille A.R."/>
            <person name="Buell C.R."/>
            <person name="Ying K."/>
            <person name="Li Y."/>
            <person name="Lu T."/>
            <person name="Huang Y."/>
            <person name="Zhao Q."/>
            <person name="Feng Q."/>
            <person name="Zhang L."/>
            <person name="Zhu J."/>
            <person name="Weng Q."/>
            <person name="Mu J."/>
            <person name="Lu Y."/>
            <person name="Fan D."/>
            <person name="Liu Y."/>
            <person name="Guan J."/>
            <person name="Zhang Y."/>
            <person name="Yu S."/>
            <person name="Liu X."/>
            <person name="Zhang Y."/>
            <person name="Hong G."/>
            <person name="Han B."/>
            <person name="Choisne N."/>
            <person name="Demange N."/>
            <person name="Orjeda G."/>
            <person name="Samain S."/>
            <person name="Cattolico L."/>
            <person name="Pelletier E."/>
            <person name="Couloux A."/>
            <person name="Segurens B."/>
            <person name="Wincker P."/>
            <person name="D'Hont A."/>
            <person name="Scarpelli C."/>
            <person name="Weissenbach J."/>
            <person name="Salanoubat M."/>
            <person name="Quetier F."/>
            <person name="Yu Y."/>
            <person name="Kim H.R."/>
            <person name="Rambo T."/>
            <person name="Currie J."/>
            <person name="Collura K."/>
            <person name="Luo M."/>
            <person name="Yang T."/>
            <person name="Ammiraju J.S.S."/>
            <person name="Engler F."/>
            <person name="Soderlund C."/>
            <person name="Wing R.A."/>
            <person name="Palmer L.E."/>
            <person name="de la Bastide M."/>
            <person name="Spiegel L."/>
            <person name="Nascimento L."/>
            <person name="Zutavern T."/>
            <person name="O'Shaughnessy A."/>
            <person name="Dike S."/>
            <person name="Dedhia N."/>
            <person name="Preston R."/>
            <person name="Balija V."/>
            <person name="McCombie W.R."/>
            <person name="Chow T."/>
            <person name="Chen H."/>
            <person name="Chung M."/>
            <person name="Chen C."/>
            <person name="Shaw J."/>
            <person name="Wu H."/>
            <person name="Hsiao K."/>
            <person name="Chao Y."/>
            <person name="Chu M."/>
            <person name="Cheng C."/>
            <person name="Hour A."/>
            <person name="Lee P."/>
            <person name="Lin S."/>
            <person name="Lin Y."/>
            <person name="Liou J."/>
            <person name="Liu S."/>
            <person name="Hsing Y."/>
            <person name="Raghuvanshi S."/>
            <person name="Mohanty A."/>
            <person name="Bharti A.K."/>
            <person name="Gaur A."/>
            <person name="Gupta V."/>
            <person name="Kumar D."/>
            <person name="Ravi V."/>
            <person name="Vij S."/>
            <person name="Kapur A."/>
            <person name="Khurana P."/>
            <person name="Khurana P."/>
            <person name="Khurana J.P."/>
            <person name="Tyagi A.K."/>
            <person name="Gaikwad K."/>
            <person name="Singh A."/>
            <person name="Dalal V."/>
            <person name="Srivastava S."/>
            <person name="Dixit A."/>
            <person name="Pal A.K."/>
            <person name="Ghazi I.A."/>
            <person name="Yadav M."/>
            <person name="Pandit A."/>
            <person name="Bhargava A."/>
            <person name="Sureshbabu K."/>
            <person name="Batra K."/>
            <person name="Sharma T.R."/>
            <person name="Mohapatra T."/>
            <person name="Singh N.K."/>
            <person name="Messing J."/>
            <person name="Nelson A.B."/>
            <person name="Fuks G."/>
            <person name="Kavchok S."/>
            <person name="Keizer G."/>
            <person name="Linton E."/>
            <person name="Llaca V."/>
            <person name="Song R."/>
            <person name="Tanyolac B."/>
            <person name="Young S."/>
            <person name="Ho-Il K."/>
            <person name="Hahn J.H."/>
            <person name="Sangsakoo G."/>
            <person name="Vanavichit A."/>
            <person name="de Mattos Luiz.A.T."/>
            <person name="Zimmer P.D."/>
            <person name="Malone G."/>
            <person name="Dellagostin O."/>
            <person name="de Oliveira A.C."/>
            <person name="Bevan M."/>
            <person name="Bancroft I."/>
            <person name="Minx P."/>
            <person name="Cordum H."/>
            <person name="Wilson R."/>
            <person name="Cheng Z."/>
            <person name="Jin W."/>
            <person name="Jiang J."/>
            <person name="Leong S.A."/>
            <person name="Iwama H."/>
            <person name="Gojobori T."/>
            <person name="Itoh T."/>
            <person name="Niimura Y."/>
            <person name="Fujii Y."/>
            <person name="Habara T."/>
            <person name="Sakai H."/>
            <person name="Sato Y."/>
            <person name="Wilson G."/>
            <person name="Kumar K."/>
            <person name="McCouch S."/>
            <person name="Juretic N."/>
            <person name="Hoen D."/>
            <person name="Wright S."/>
            <person name="Bruskiewich R."/>
            <person name="Bureau T."/>
            <person name="Miyao A."/>
            <person name="Hirochika H."/>
            <person name="Nishikawa T."/>
            <person name="Kadowaki K."/>
            <person name="Sugiura M."/>
            <person name="Burr B."/>
            <person name="Sasaki T."/>
        </authorList>
    </citation>
    <scope>NUCLEOTIDE SEQUENCE [LARGE SCALE GENOMIC DNA]</scope>
    <source>
        <strain evidence="4">cv. Nipponbare</strain>
    </source>
</reference>
<proteinExistence type="predicted"/>
<feature type="region of interest" description="Disordered" evidence="1">
    <location>
        <begin position="312"/>
        <end position="357"/>
    </location>
</feature>
<organism evidence="3 4">
    <name type="scientific">Oryza sativa subsp. japonica</name>
    <name type="common">Rice</name>
    <dbReference type="NCBI Taxonomy" id="39947"/>
    <lineage>
        <taxon>Eukaryota</taxon>
        <taxon>Viridiplantae</taxon>
        <taxon>Streptophyta</taxon>
        <taxon>Embryophyta</taxon>
        <taxon>Tracheophyta</taxon>
        <taxon>Spermatophyta</taxon>
        <taxon>Magnoliopsida</taxon>
        <taxon>Liliopsida</taxon>
        <taxon>Poales</taxon>
        <taxon>Poaceae</taxon>
        <taxon>BOP clade</taxon>
        <taxon>Oryzoideae</taxon>
        <taxon>Oryzeae</taxon>
        <taxon>Oryzinae</taxon>
        <taxon>Oryza</taxon>
        <taxon>Oryza sativa</taxon>
    </lineage>
</organism>
<dbReference type="EMBL" id="AP004007">
    <property type="protein sequence ID" value="BAD53985.1"/>
    <property type="molecule type" value="Genomic_DNA"/>
</dbReference>
<evidence type="ECO:0000256" key="1">
    <source>
        <dbReference type="SAM" id="MobiDB-lite"/>
    </source>
</evidence>
<name>Q5Z5D2_ORYSJ</name>
<feature type="region of interest" description="Disordered" evidence="1">
    <location>
        <begin position="127"/>
        <end position="161"/>
    </location>
</feature>
<feature type="compositionally biased region" description="Pro residues" evidence="1">
    <location>
        <begin position="314"/>
        <end position="331"/>
    </location>
</feature>
<dbReference type="Proteomes" id="UP000000763">
    <property type="component" value="Chromosome 6"/>
</dbReference>
<sequence>MGRDARGDGWRERPRRRRRQAKKSGAVVAGERGGGGRERRQRRAKQAGAAGEAGKGGRVERRRPRVPTVVLRVRLVVLCGCAAGRVVEAAARRGGLVHVAEQSGRRAEEGAATAEVAEGGAWRRWASSAGLHRQPSRHRPRRRPSHPHPRRAPRTAGSPCQLHPLRVPVRILALSVSDPDVPLSPAVDESYTLSVDKSYTLSPPCSSARPPSCSFALPAAVLVRSLAGRARLLPLGCRADPPPRSLAARPSLLRPLRRQRLRGRFLPLPAATALPESMELGDDALSELQAAELASLLLLLQQMSRPPLACPRAAVPPPAAPRLAALPPPTARLPTAAGRLMGGSRREEEEGPTDGRE</sequence>
<gene>
    <name evidence="2" type="ORF">OJ1217_C01.15</name>
    <name evidence="3" type="ORF">OSJNBa0042E12.5</name>
</gene>
<evidence type="ECO:0000313" key="3">
    <source>
        <dbReference type="EMBL" id="BAD62091.1"/>
    </source>
</evidence>
<evidence type="ECO:0000313" key="2">
    <source>
        <dbReference type="EMBL" id="BAD53985.1"/>
    </source>
</evidence>
<reference evidence="3" key="2">
    <citation type="submission" date="2002-09" db="EMBL/GenBank/DDBJ databases">
        <title>Oryza sativa nipponbare(GA3) genomic DNA, chromosome 6, BAC clone:OSJNBa0042E12.</title>
        <authorList>
            <person name="Sasaki T."/>
            <person name="Matsumoto T."/>
            <person name="Katayose Y."/>
        </authorList>
    </citation>
    <scope>NUCLEOTIDE SEQUENCE</scope>
</reference>
<feature type="region of interest" description="Disordered" evidence="1">
    <location>
        <begin position="1"/>
        <end position="61"/>
    </location>
</feature>
<dbReference type="AlphaFoldDB" id="Q5Z5D2"/>
<protein>
    <submittedName>
        <fullName evidence="3">Uncharacterized protein</fullName>
    </submittedName>
</protein>
<accession>Q5Z5D2</accession>
<reference evidence="2" key="1">
    <citation type="submission" date="2001-08" db="EMBL/GenBank/DDBJ databases">
        <title>Oryza sativa nipponbare(GA3) genomic DNA, chromosome 6, BAC clone:OJ1217_C01.</title>
        <authorList>
            <person name="Sasaki T."/>
            <person name="Matsumoto T."/>
            <person name="Yamamoto K."/>
        </authorList>
    </citation>
    <scope>NUCLEOTIDE SEQUENCE</scope>
</reference>
<evidence type="ECO:0000313" key="4">
    <source>
        <dbReference type="Proteomes" id="UP000000763"/>
    </source>
</evidence>